<sequence length="149" mass="16705">MKKLVFLALLLFASCTFTFSQIGLGVGSSGFNLKTSPDKNLGLIFRTNFRIGNDILVIPEINGIKRLVNEDKAKLYLGVGVGSYILADQSFDRFNTVYIKVPVGIEYFPFESKRFSLTAETGLGYFNSEAENSLNFMSLLELTFYLQKK</sequence>
<reference evidence="2 3" key="1">
    <citation type="submission" date="2020-01" db="EMBL/GenBank/DDBJ databases">
        <authorList>
            <person name="Kim M.K."/>
        </authorList>
    </citation>
    <scope>NUCLEOTIDE SEQUENCE [LARGE SCALE GENOMIC DNA]</scope>
    <source>
        <strain evidence="2 3">172606-1</strain>
    </source>
</reference>
<proteinExistence type="predicted"/>
<accession>A0A6C0GIN9</accession>
<dbReference type="Proteomes" id="UP000480178">
    <property type="component" value="Chromosome"/>
</dbReference>
<evidence type="ECO:0000313" key="2">
    <source>
        <dbReference type="EMBL" id="QHT67807.1"/>
    </source>
</evidence>
<feature type="signal peptide" evidence="1">
    <location>
        <begin position="1"/>
        <end position="20"/>
    </location>
</feature>
<dbReference type="PROSITE" id="PS51257">
    <property type="entry name" value="PROKAR_LIPOPROTEIN"/>
    <property type="match status" value="1"/>
</dbReference>
<gene>
    <name evidence="2" type="ORF">GXP67_14760</name>
</gene>
<dbReference type="EMBL" id="CP048222">
    <property type="protein sequence ID" value="QHT67807.1"/>
    <property type="molecule type" value="Genomic_DNA"/>
</dbReference>
<evidence type="ECO:0000256" key="1">
    <source>
        <dbReference type="SAM" id="SignalP"/>
    </source>
</evidence>
<dbReference type="AlphaFoldDB" id="A0A6C0GIN9"/>
<feature type="chain" id="PRO_5025632530" description="Outer membrane beta-barrel protein" evidence="1">
    <location>
        <begin position="21"/>
        <end position="149"/>
    </location>
</feature>
<evidence type="ECO:0000313" key="3">
    <source>
        <dbReference type="Proteomes" id="UP000480178"/>
    </source>
</evidence>
<keyword evidence="3" id="KW-1185">Reference proteome</keyword>
<organism evidence="2 3">
    <name type="scientific">Rhodocytophaga rosea</name>
    <dbReference type="NCBI Taxonomy" id="2704465"/>
    <lineage>
        <taxon>Bacteria</taxon>
        <taxon>Pseudomonadati</taxon>
        <taxon>Bacteroidota</taxon>
        <taxon>Cytophagia</taxon>
        <taxon>Cytophagales</taxon>
        <taxon>Rhodocytophagaceae</taxon>
        <taxon>Rhodocytophaga</taxon>
    </lineage>
</organism>
<evidence type="ECO:0008006" key="4">
    <source>
        <dbReference type="Google" id="ProtNLM"/>
    </source>
</evidence>
<name>A0A6C0GIN9_9BACT</name>
<protein>
    <recommendedName>
        <fullName evidence="4">Outer membrane beta-barrel protein</fullName>
    </recommendedName>
</protein>
<keyword evidence="1" id="KW-0732">Signal</keyword>
<dbReference type="KEGG" id="rhoz:GXP67_14760"/>
<dbReference type="RefSeq" id="WP_162443829.1">
    <property type="nucleotide sequence ID" value="NZ_CP048222.1"/>
</dbReference>